<gene>
    <name evidence="2" type="ORF">A3D81_00990</name>
</gene>
<dbReference type="AlphaFoldDB" id="A0A1F5GHM5"/>
<reference evidence="2 3" key="1">
    <citation type="journal article" date="2016" name="Nat. Commun.">
        <title>Thousands of microbial genomes shed light on interconnected biogeochemical processes in an aquifer system.</title>
        <authorList>
            <person name="Anantharaman K."/>
            <person name="Brown C.T."/>
            <person name="Hug L.A."/>
            <person name="Sharon I."/>
            <person name="Castelle C.J."/>
            <person name="Probst A.J."/>
            <person name="Thomas B.C."/>
            <person name="Singh A."/>
            <person name="Wilkins M.J."/>
            <person name="Karaoz U."/>
            <person name="Brodie E.L."/>
            <person name="Williams K.H."/>
            <person name="Hubbard S.S."/>
            <person name="Banfield J.F."/>
        </authorList>
    </citation>
    <scope>NUCLEOTIDE SEQUENCE [LARGE SCALE GENOMIC DNA]</scope>
</reference>
<evidence type="ECO:0000259" key="1">
    <source>
        <dbReference type="PROSITE" id="PS51186"/>
    </source>
</evidence>
<dbReference type="InterPro" id="IPR001296">
    <property type="entry name" value="Glyco_trans_1"/>
</dbReference>
<sequence>MTRVFFVYPANRRKLFNSVSKKLTPDNALYGLNHMHLYGINAQFKDVSSKLEKLLDFLFLPLHKLFFSQIDFDFKLGRALLLLPWLNKADCIVANTDGIALAICLLKRLRLVNKPLIYAVGLFYIQGNLKAAIDNEKKSLFFHFYQWLLGAADQILFHAQIEKDKLVKMGVYNPAVCTFVPMGSDSAFFNLNKFQKLKKLENIVVSVGKDRARDYKTLLECAKKIPYISFKLVCRKINIAGLNIPNNVKVYFDLPYIEVAKLYKQASLIVIPIREMHRSSGQMTLTDCIQCSKPIIISDVVGVSHYPLKNNVNVIKVAPENPQLLKNAILKLLKNNQLRTKLIRNTKTLAVRYSTKNYARSVAKTIKFTTDDLRLKPIKKPDLEFMRNLRNQNRNFFIHSDAISTSEKQAGWFEEYTKKHDDYTFILTKNDTKIGIGAIYNINEKKRNAEIGRFIIDQKFQGHGHGKILLKKIEELAFSRLGLESLYLEVLTGNKTAVNFYKKTGFIKQKDILVNGKKVTFMIKKKES</sequence>
<proteinExistence type="predicted"/>
<dbReference type="PANTHER" id="PTHR43415:SF3">
    <property type="entry name" value="GNAT-FAMILY ACETYLTRANSFERASE"/>
    <property type="match status" value="1"/>
</dbReference>
<dbReference type="Proteomes" id="UP000178492">
    <property type="component" value="Unassembled WGS sequence"/>
</dbReference>
<accession>A0A1F5GHM5</accession>
<evidence type="ECO:0000313" key="2">
    <source>
        <dbReference type="EMBL" id="OGD91358.1"/>
    </source>
</evidence>
<dbReference type="STRING" id="1797715.A3D81_00990"/>
<dbReference type="SUPFAM" id="SSF55729">
    <property type="entry name" value="Acyl-CoA N-acyltransferases (Nat)"/>
    <property type="match status" value="1"/>
</dbReference>
<dbReference type="CDD" id="cd03801">
    <property type="entry name" value="GT4_PimA-like"/>
    <property type="match status" value="1"/>
</dbReference>
<name>A0A1F5GHM5_9BACT</name>
<dbReference type="CDD" id="cd04301">
    <property type="entry name" value="NAT_SF"/>
    <property type="match status" value="1"/>
</dbReference>
<dbReference type="InterPro" id="IPR000182">
    <property type="entry name" value="GNAT_dom"/>
</dbReference>
<feature type="domain" description="N-acetyltransferase" evidence="1">
    <location>
        <begin position="373"/>
        <end position="527"/>
    </location>
</feature>
<dbReference type="PROSITE" id="PS51186">
    <property type="entry name" value="GNAT"/>
    <property type="match status" value="1"/>
</dbReference>
<dbReference type="Pfam" id="PF00534">
    <property type="entry name" value="Glycos_transf_1"/>
    <property type="match status" value="1"/>
</dbReference>
<dbReference type="Gene3D" id="3.40.630.30">
    <property type="match status" value="1"/>
</dbReference>
<dbReference type="GO" id="GO:0016747">
    <property type="term" value="F:acyltransferase activity, transferring groups other than amino-acyl groups"/>
    <property type="evidence" value="ECO:0007669"/>
    <property type="project" value="InterPro"/>
</dbReference>
<dbReference type="PANTHER" id="PTHR43415">
    <property type="entry name" value="SPERMIDINE N(1)-ACETYLTRANSFERASE"/>
    <property type="match status" value="1"/>
</dbReference>
<dbReference type="Pfam" id="PF00583">
    <property type="entry name" value="Acetyltransf_1"/>
    <property type="match status" value="1"/>
</dbReference>
<dbReference type="SUPFAM" id="SSF53756">
    <property type="entry name" value="UDP-Glycosyltransferase/glycogen phosphorylase"/>
    <property type="match status" value="1"/>
</dbReference>
<dbReference type="EMBL" id="MFBE01000015">
    <property type="protein sequence ID" value="OGD91358.1"/>
    <property type="molecule type" value="Genomic_DNA"/>
</dbReference>
<protein>
    <recommendedName>
        <fullName evidence="1">N-acetyltransferase domain-containing protein</fullName>
    </recommendedName>
</protein>
<organism evidence="2 3">
    <name type="scientific">Candidatus Curtissbacteria bacterium RIFCSPHIGHO2_02_FULL_40_17</name>
    <dbReference type="NCBI Taxonomy" id="1797715"/>
    <lineage>
        <taxon>Bacteria</taxon>
        <taxon>Candidatus Curtissiibacteriota</taxon>
    </lineage>
</organism>
<comment type="caution">
    <text evidence="2">The sequence shown here is derived from an EMBL/GenBank/DDBJ whole genome shotgun (WGS) entry which is preliminary data.</text>
</comment>
<dbReference type="Gene3D" id="3.40.50.2000">
    <property type="entry name" value="Glycogen Phosphorylase B"/>
    <property type="match status" value="2"/>
</dbReference>
<evidence type="ECO:0000313" key="3">
    <source>
        <dbReference type="Proteomes" id="UP000178492"/>
    </source>
</evidence>
<dbReference type="InterPro" id="IPR016181">
    <property type="entry name" value="Acyl_CoA_acyltransferase"/>
</dbReference>
<dbReference type="GO" id="GO:0016757">
    <property type="term" value="F:glycosyltransferase activity"/>
    <property type="evidence" value="ECO:0007669"/>
    <property type="project" value="InterPro"/>
</dbReference>